<dbReference type="Proteomes" id="UP000245207">
    <property type="component" value="Unassembled WGS sequence"/>
</dbReference>
<dbReference type="STRING" id="35608.A0A2U1KXN2"/>
<name>A0A2U1KXN2_ARTAN</name>
<accession>A0A2U1KXN2</accession>
<dbReference type="AlphaFoldDB" id="A0A2U1KXN2"/>
<protein>
    <submittedName>
        <fullName evidence="1">CheY-like superfamily</fullName>
    </submittedName>
</protein>
<evidence type="ECO:0000313" key="1">
    <source>
        <dbReference type="EMBL" id="PWA41499.1"/>
    </source>
</evidence>
<comment type="caution">
    <text evidence="1">The sequence shown here is derived from an EMBL/GenBank/DDBJ whole genome shotgun (WGS) entry which is preliminary data.</text>
</comment>
<gene>
    <name evidence="1" type="ORF">CTI12_AA553360</name>
</gene>
<proteinExistence type="predicted"/>
<sequence length="154" mass="17724">MWKNGYLNPVTDIGMLNLSTESDICHEQLNFLDTFNRMANISSILNHDTSNTIKIELQRRDHLLMWYSDRRNNQENIPIYGAMRAKVLVVGDRVQAVEALNTYNWPAHSSYHMTSSYQLKLKLVLGGTHIVRPLRSFEFKNTTVANLLTTGNQI</sequence>
<organism evidence="1 2">
    <name type="scientific">Artemisia annua</name>
    <name type="common">Sweet wormwood</name>
    <dbReference type="NCBI Taxonomy" id="35608"/>
    <lineage>
        <taxon>Eukaryota</taxon>
        <taxon>Viridiplantae</taxon>
        <taxon>Streptophyta</taxon>
        <taxon>Embryophyta</taxon>
        <taxon>Tracheophyta</taxon>
        <taxon>Spermatophyta</taxon>
        <taxon>Magnoliopsida</taxon>
        <taxon>eudicotyledons</taxon>
        <taxon>Gunneridae</taxon>
        <taxon>Pentapetalae</taxon>
        <taxon>asterids</taxon>
        <taxon>campanulids</taxon>
        <taxon>Asterales</taxon>
        <taxon>Asteraceae</taxon>
        <taxon>Asteroideae</taxon>
        <taxon>Anthemideae</taxon>
        <taxon>Artemisiinae</taxon>
        <taxon>Artemisia</taxon>
    </lineage>
</organism>
<keyword evidence="2" id="KW-1185">Reference proteome</keyword>
<reference evidence="1 2" key="1">
    <citation type="journal article" date="2018" name="Mol. Plant">
        <title>The genome of Artemisia annua provides insight into the evolution of Asteraceae family and artemisinin biosynthesis.</title>
        <authorList>
            <person name="Shen Q."/>
            <person name="Zhang L."/>
            <person name="Liao Z."/>
            <person name="Wang S."/>
            <person name="Yan T."/>
            <person name="Shi P."/>
            <person name="Liu M."/>
            <person name="Fu X."/>
            <person name="Pan Q."/>
            <person name="Wang Y."/>
            <person name="Lv Z."/>
            <person name="Lu X."/>
            <person name="Zhang F."/>
            <person name="Jiang W."/>
            <person name="Ma Y."/>
            <person name="Chen M."/>
            <person name="Hao X."/>
            <person name="Li L."/>
            <person name="Tang Y."/>
            <person name="Lv G."/>
            <person name="Zhou Y."/>
            <person name="Sun X."/>
            <person name="Brodelius P.E."/>
            <person name="Rose J.K.C."/>
            <person name="Tang K."/>
        </authorList>
    </citation>
    <scope>NUCLEOTIDE SEQUENCE [LARGE SCALE GENOMIC DNA]</scope>
    <source>
        <strain evidence="2">cv. Huhao1</strain>
        <tissue evidence="1">Leaf</tissue>
    </source>
</reference>
<dbReference type="EMBL" id="PKPP01013045">
    <property type="protein sequence ID" value="PWA41499.1"/>
    <property type="molecule type" value="Genomic_DNA"/>
</dbReference>
<evidence type="ECO:0000313" key="2">
    <source>
        <dbReference type="Proteomes" id="UP000245207"/>
    </source>
</evidence>